<dbReference type="InterPro" id="IPR000488">
    <property type="entry name" value="Death_dom"/>
</dbReference>
<comment type="caution">
    <text evidence="3">The sequence shown here is derived from an EMBL/GenBank/DDBJ whole genome shotgun (WGS) entry which is preliminary data.</text>
</comment>
<dbReference type="Pfam" id="PF20706">
    <property type="entry name" value="GT4-conflict"/>
    <property type="match status" value="1"/>
</dbReference>
<feature type="compositionally biased region" description="Basic and acidic residues" evidence="1">
    <location>
        <begin position="421"/>
        <end position="431"/>
    </location>
</feature>
<feature type="region of interest" description="Disordered" evidence="1">
    <location>
        <begin position="420"/>
        <end position="479"/>
    </location>
</feature>
<dbReference type="Pfam" id="PF00531">
    <property type="entry name" value="Death"/>
    <property type="match status" value="1"/>
</dbReference>
<dbReference type="GO" id="GO:0007165">
    <property type="term" value="P:signal transduction"/>
    <property type="evidence" value="ECO:0007669"/>
    <property type="project" value="InterPro"/>
</dbReference>
<dbReference type="CDD" id="cd01670">
    <property type="entry name" value="Death"/>
    <property type="match status" value="1"/>
</dbReference>
<dbReference type="Gene3D" id="1.10.533.10">
    <property type="entry name" value="Death Domain, Fas"/>
    <property type="match status" value="1"/>
</dbReference>
<evidence type="ECO:0000259" key="2">
    <source>
        <dbReference type="PROSITE" id="PS50017"/>
    </source>
</evidence>
<dbReference type="EMBL" id="CALNXJ010000074">
    <property type="protein sequence ID" value="CAH3160213.1"/>
    <property type="molecule type" value="Genomic_DNA"/>
</dbReference>
<dbReference type="CDD" id="cd03801">
    <property type="entry name" value="GT4_PimA-like"/>
    <property type="match status" value="1"/>
</dbReference>
<evidence type="ECO:0000313" key="4">
    <source>
        <dbReference type="Proteomes" id="UP001159428"/>
    </source>
</evidence>
<keyword evidence="4" id="KW-1185">Reference proteome</keyword>
<protein>
    <recommendedName>
        <fullName evidence="2">Death domain-containing protein</fullName>
    </recommendedName>
</protein>
<dbReference type="AlphaFoldDB" id="A0AAU9XWV9"/>
<gene>
    <name evidence="3" type="ORF">PMEA_00032307</name>
</gene>
<proteinExistence type="predicted"/>
<organism evidence="3 4">
    <name type="scientific">Pocillopora meandrina</name>
    <dbReference type="NCBI Taxonomy" id="46732"/>
    <lineage>
        <taxon>Eukaryota</taxon>
        <taxon>Metazoa</taxon>
        <taxon>Cnidaria</taxon>
        <taxon>Anthozoa</taxon>
        <taxon>Hexacorallia</taxon>
        <taxon>Scleractinia</taxon>
        <taxon>Astrocoeniina</taxon>
        <taxon>Pocilloporidae</taxon>
        <taxon>Pocillopora</taxon>
    </lineage>
</organism>
<dbReference type="PROSITE" id="PS50017">
    <property type="entry name" value="DEATH_DOMAIN"/>
    <property type="match status" value="1"/>
</dbReference>
<reference evidence="3 4" key="1">
    <citation type="submission" date="2022-05" db="EMBL/GenBank/DDBJ databases">
        <authorList>
            <consortium name="Genoscope - CEA"/>
            <person name="William W."/>
        </authorList>
    </citation>
    <scope>NUCLEOTIDE SEQUENCE [LARGE SCALE GENOMIC DNA]</scope>
</reference>
<sequence length="581" mass="65170">MSMLQKDFMIPSVACVSQEDQENMTLKVTLLSSEWKSSTNGDLSTINRELAIQLAKHHNVDVSVLLPNCSEVDRSSAESHKVKLIKADRVPGYDPVLCLSFPPRDHTMDCVIGHGVHLGRPIAIIKRNPNYSHCKWIQVVHSAPEEDGMYKNISEGEQMQETEIQLCKMADQVITIGLKLAEAYKRYLRPVKQEEKVFDLTPSIFSEFLAVKQATEERRTFCILVIGSGDNCGDFNVKGYDIAAKAIAELKDESYKLKFVCAAGGKADIVAEKLLHDGISHNQLIVRSFDDDREVLANLFCEMDLAIMPSRTEGFGIMALEALSAGLPVLVSGNSGLGEALKKVTLGSQSVVDSEDPKDWAKEIKRVRQKERDVRLSESRFLREKYLEKYSWEEPCKSLVIKMKNLVFGQALHSSLDCEETERKKQGESIPEKAPNVSLKRKKTDGNGQTKYFRKEAPNTSVRSKTTDGNEQTKSVQESGGQVADIYVVKDGEPSDEELEYLSLELEGKWKTLGRRLEFSQAAIANLDEANKGLAAKAFEMLLAWKQKEGRKATYTVLYNALCHELVKCKRLAEQFCCERL</sequence>
<accession>A0AAU9XWV9</accession>
<name>A0AAU9XWV9_9CNID</name>
<evidence type="ECO:0000256" key="1">
    <source>
        <dbReference type="SAM" id="MobiDB-lite"/>
    </source>
</evidence>
<dbReference type="SUPFAM" id="SSF53756">
    <property type="entry name" value="UDP-Glycosyltransferase/glycogen phosphorylase"/>
    <property type="match status" value="1"/>
</dbReference>
<dbReference type="Proteomes" id="UP001159428">
    <property type="component" value="Unassembled WGS sequence"/>
</dbReference>
<dbReference type="SUPFAM" id="SSF47986">
    <property type="entry name" value="DEATH domain"/>
    <property type="match status" value="1"/>
</dbReference>
<feature type="domain" description="Death" evidence="2">
    <location>
        <begin position="509"/>
        <end position="562"/>
    </location>
</feature>
<evidence type="ECO:0000313" key="3">
    <source>
        <dbReference type="EMBL" id="CAH3160213.1"/>
    </source>
</evidence>
<dbReference type="Gene3D" id="3.40.50.2000">
    <property type="entry name" value="Glycogen Phosphorylase B"/>
    <property type="match status" value="2"/>
</dbReference>
<feature type="compositionally biased region" description="Polar residues" evidence="1">
    <location>
        <begin position="458"/>
        <end position="479"/>
    </location>
</feature>
<dbReference type="PANTHER" id="PTHR12526">
    <property type="entry name" value="GLYCOSYLTRANSFERASE"/>
    <property type="match status" value="1"/>
</dbReference>
<dbReference type="SMART" id="SM00005">
    <property type="entry name" value="DEATH"/>
    <property type="match status" value="1"/>
</dbReference>
<dbReference type="InterPro" id="IPR011029">
    <property type="entry name" value="DEATH-like_dom_sf"/>
</dbReference>